<dbReference type="PANTHER" id="PTHR32347:SF14">
    <property type="entry name" value="EFFLUX SYSTEM COMPONENT YKNX-RELATED"/>
    <property type="match status" value="1"/>
</dbReference>
<dbReference type="Gene3D" id="2.40.420.20">
    <property type="match status" value="1"/>
</dbReference>
<dbReference type="Proteomes" id="UP000366872">
    <property type="component" value="Unassembled WGS sequence"/>
</dbReference>
<dbReference type="GO" id="GO:0030313">
    <property type="term" value="C:cell envelope"/>
    <property type="evidence" value="ECO:0007669"/>
    <property type="project" value="UniProtKB-SubCell"/>
</dbReference>
<evidence type="ECO:0000256" key="3">
    <source>
        <dbReference type="SAM" id="Coils"/>
    </source>
</evidence>
<reference evidence="6 7" key="1">
    <citation type="submission" date="2019-04" db="EMBL/GenBank/DDBJ databases">
        <authorList>
            <person name="Van Vliet M D."/>
        </authorList>
    </citation>
    <scope>NUCLEOTIDE SEQUENCE [LARGE SCALE GENOMIC DNA]</scope>
    <source>
        <strain evidence="6 7">F1</strain>
    </source>
</reference>
<evidence type="ECO:0000256" key="2">
    <source>
        <dbReference type="ARBA" id="ARBA00023054"/>
    </source>
</evidence>
<evidence type="ECO:0000256" key="1">
    <source>
        <dbReference type="ARBA" id="ARBA00004196"/>
    </source>
</evidence>
<keyword evidence="4" id="KW-0472">Membrane</keyword>
<evidence type="ECO:0000313" key="6">
    <source>
        <dbReference type="EMBL" id="VGO14358.1"/>
    </source>
</evidence>
<dbReference type="AlphaFoldDB" id="A0A6C2U2X5"/>
<proteinExistence type="predicted"/>
<dbReference type="Gene3D" id="1.10.287.470">
    <property type="entry name" value="Helix hairpin bin"/>
    <property type="match status" value="1"/>
</dbReference>
<dbReference type="InterPro" id="IPR050465">
    <property type="entry name" value="UPF0194_transport"/>
</dbReference>
<dbReference type="Gene3D" id="2.40.30.170">
    <property type="match status" value="1"/>
</dbReference>
<evidence type="ECO:0000256" key="4">
    <source>
        <dbReference type="SAM" id="Phobius"/>
    </source>
</evidence>
<sequence length="513" mass="57602">MNSQTTKKPWQRRKLQIGIGIAMAVVVALVLKPGKDADRVDMDSAHLCRVQRGDLVVSILQSGELRAKSSRDILNEAYRDAKIIEVVEDGSSVTNGQLLFELESNELMDRYLDQQSDVAEAEASLKLAQENLEIARLKSATDVESAKLKVELAELDLKKYNEVEYTQMKDKAESDIMLAKAEYEKARSELEGTQELYDKGYSNKNDLESDRLGVQRKEVEVRNKTADLKILKEYTHTKRQKELDNAVVNAKDALRRLEKTILSDIESKEAAILSKKTRLEIERNQLVTREEQFANTKSYADFSGQVFYPKPNRYGSMAKIEKGATIQYRQAILSFPDLSAWDLKVGIPEAMIDKVTLGQEAVATLDAVPGLILRGRVEKISAVPDSQNWYSSGVKTYTIMVDVASDADGQLKPGMSATVEIVTDQLRDVLYVPIQSVVSSEGKHFVYTVKRGRKELREVGIGKYNTQSIEIVHGVEEGEELLLYAEVELEADSKLKKSPLAEESKEEETKVQE</sequence>
<dbReference type="Pfam" id="PF25990">
    <property type="entry name" value="Beta-barrel_YknX"/>
    <property type="match status" value="1"/>
</dbReference>
<accession>A0A6C2U2X5</accession>
<name>A0A6C2U2X5_PONDE</name>
<dbReference type="PANTHER" id="PTHR32347">
    <property type="entry name" value="EFFLUX SYSTEM COMPONENT YKNX-RELATED"/>
    <property type="match status" value="1"/>
</dbReference>
<organism evidence="6 7">
    <name type="scientific">Pontiella desulfatans</name>
    <dbReference type="NCBI Taxonomy" id="2750659"/>
    <lineage>
        <taxon>Bacteria</taxon>
        <taxon>Pseudomonadati</taxon>
        <taxon>Kiritimatiellota</taxon>
        <taxon>Kiritimatiellia</taxon>
        <taxon>Kiritimatiellales</taxon>
        <taxon>Pontiellaceae</taxon>
        <taxon>Pontiella</taxon>
    </lineage>
</organism>
<dbReference type="Gene3D" id="2.40.50.100">
    <property type="match status" value="1"/>
</dbReference>
<gene>
    <name evidence="6" type="primary">macA_3</name>
    <name evidence="6" type="ORF">PDESU_02919</name>
</gene>
<comment type="subcellular location">
    <subcellularLocation>
        <location evidence="1">Cell envelope</location>
    </subcellularLocation>
</comment>
<protein>
    <submittedName>
        <fullName evidence="6">Macrolide export protein MacA</fullName>
    </submittedName>
</protein>
<keyword evidence="2 3" id="KW-0175">Coiled coil</keyword>
<keyword evidence="4" id="KW-0812">Transmembrane</keyword>
<dbReference type="RefSeq" id="WP_168442267.1">
    <property type="nucleotide sequence ID" value="NZ_CAAHFG010000001.1"/>
</dbReference>
<feature type="domain" description="YknX-like beta-barrel" evidence="5">
    <location>
        <begin position="349"/>
        <end position="421"/>
    </location>
</feature>
<evidence type="ECO:0000313" key="7">
    <source>
        <dbReference type="Proteomes" id="UP000366872"/>
    </source>
</evidence>
<evidence type="ECO:0000259" key="5">
    <source>
        <dbReference type="Pfam" id="PF25990"/>
    </source>
</evidence>
<keyword evidence="4" id="KW-1133">Transmembrane helix</keyword>
<keyword evidence="7" id="KW-1185">Reference proteome</keyword>
<feature type="transmembrane region" description="Helical" evidence="4">
    <location>
        <begin position="15"/>
        <end position="31"/>
    </location>
</feature>
<dbReference type="InterPro" id="IPR058636">
    <property type="entry name" value="Beta-barrel_YknX"/>
</dbReference>
<dbReference type="EMBL" id="CAAHFG010000001">
    <property type="protein sequence ID" value="VGO14358.1"/>
    <property type="molecule type" value="Genomic_DNA"/>
</dbReference>
<feature type="coiled-coil region" evidence="3">
    <location>
        <begin position="111"/>
        <end position="196"/>
    </location>
</feature>